<reference evidence="3" key="1">
    <citation type="journal article" date="2017" name="Nature">
        <title>The sunflower genome provides insights into oil metabolism, flowering and Asterid evolution.</title>
        <authorList>
            <person name="Badouin H."/>
            <person name="Gouzy J."/>
            <person name="Grassa C.J."/>
            <person name="Murat F."/>
            <person name="Staton S.E."/>
            <person name="Cottret L."/>
            <person name="Lelandais-Briere C."/>
            <person name="Owens G.L."/>
            <person name="Carrere S."/>
            <person name="Mayjonade B."/>
            <person name="Legrand L."/>
            <person name="Gill N."/>
            <person name="Kane N.C."/>
            <person name="Bowers J.E."/>
            <person name="Hubner S."/>
            <person name="Bellec A."/>
            <person name="Berard A."/>
            <person name="Berges H."/>
            <person name="Blanchet N."/>
            <person name="Boniface M.C."/>
            <person name="Brunel D."/>
            <person name="Catrice O."/>
            <person name="Chaidir N."/>
            <person name="Claudel C."/>
            <person name="Donnadieu C."/>
            <person name="Faraut T."/>
            <person name="Fievet G."/>
            <person name="Helmstetter N."/>
            <person name="King M."/>
            <person name="Knapp S.J."/>
            <person name="Lai Z."/>
            <person name="Le Paslier M.C."/>
            <person name="Lippi Y."/>
            <person name="Lorenzon L."/>
            <person name="Mandel J.R."/>
            <person name="Marage G."/>
            <person name="Marchand G."/>
            <person name="Marquand E."/>
            <person name="Bret-Mestries E."/>
            <person name="Morien E."/>
            <person name="Nambeesan S."/>
            <person name="Nguyen T."/>
            <person name="Pegot-Espagnet P."/>
            <person name="Pouilly N."/>
            <person name="Raftis F."/>
            <person name="Sallet E."/>
            <person name="Schiex T."/>
            <person name="Thomas J."/>
            <person name="Vandecasteele C."/>
            <person name="Vares D."/>
            <person name="Vear F."/>
            <person name="Vautrin S."/>
            <person name="Crespi M."/>
            <person name="Mangin B."/>
            <person name="Burke J.M."/>
            <person name="Salse J."/>
            <person name="Munos S."/>
            <person name="Vincourt P."/>
            <person name="Rieseberg L.H."/>
            <person name="Langlade N.B."/>
        </authorList>
    </citation>
    <scope>NUCLEOTIDE SEQUENCE [LARGE SCALE GENOMIC DNA]</scope>
    <source>
        <strain evidence="3">cv. SF193</strain>
    </source>
</reference>
<organism evidence="2 3">
    <name type="scientific">Helianthus annuus</name>
    <name type="common">Common sunflower</name>
    <dbReference type="NCBI Taxonomy" id="4232"/>
    <lineage>
        <taxon>Eukaryota</taxon>
        <taxon>Viridiplantae</taxon>
        <taxon>Streptophyta</taxon>
        <taxon>Embryophyta</taxon>
        <taxon>Tracheophyta</taxon>
        <taxon>Spermatophyta</taxon>
        <taxon>Magnoliopsida</taxon>
        <taxon>eudicotyledons</taxon>
        <taxon>Gunneridae</taxon>
        <taxon>Pentapetalae</taxon>
        <taxon>asterids</taxon>
        <taxon>campanulids</taxon>
        <taxon>Asterales</taxon>
        <taxon>Asteraceae</taxon>
        <taxon>Asteroideae</taxon>
        <taxon>Heliantheae alliance</taxon>
        <taxon>Heliantheae</taxon>
        <taxon>Helianthus</taxon>
    </lineage>
</organism>
<name>A0A251V0R4_HELAN</name>
<protein>
    <submittedName>
        <fullName evidence="2">Uncharacterized protein</fullName>
    </submittedName>
</protein>
<evidence type="ECO:0000313" key="2">
    <source>
        <dbReference type="EMBL" id="OTG28863.1"/>
    </source>
</evidence>
<sequence length="68" mass="7002">MGRVSGTITKNRWVLKTKIPTEEKSSPGNGLQNVESAGGSCKPVEIENGSDKTVGLELVGASTGLSVT</sequence>
<dbReference type="InParanoid" id="A0A251V0R4"/>
<keyword evidence="3" id="KW-1185">Reference proteome</keyword>
<accession>A0A251V0R4</accession>
<dbReference type="EMBL" id="CM007893">
    <property type="protein sequence ID" value="OTG28863.1"/>
    <property type="molecule type" value="Genomic_DNA"/>
</dbReference>
<dbReference type="AlphaFoldDB" id="A0A251V0R4"/>
<feature type="region of interest" description="Disordered" evidence="1">
    <location>
        <begin position="19"/>
        <end position="48"/>
    </location>
</feature>
<evidence type="ECO:0000256" key="1">
    <source>
        <dbReference type="SAM" id="MobiDB-lite"/>
    </source>
</evidence>
<feature type="compositionally biased region" description="Polar residues" evidence="1">
    <location>
        <begin position="26"/>
        <end position="35"/>
    </location>
</feature>
<evidence type="ECO:0000313" key="3">
    <source>
        <dbReference type="Proteomes" id="UP000215914"/>
    </source>
</evidence>
<gene>
    <name evidence="2" type="ORF">HannXRQ_Chr04g0115971</name>
</gene>
<proteinExistence type="predicted"/>
<dbReference type="Proteomes" id="UP000215914">
    <property type="component" value="Chromosome 4"/>
</dbReference>